<feature type="domain" description="SLH" evidence="2">
    <location>
        <begin position="1217"/>
        <end position="1276"/>
    </location>
</feature>
<sequence>MQIYLDADNTLVADYPIATDTSHIQWLSNNIVSIKPTTISSAGTYYVLISSGAFVGVNSDQPYAGSMNSTTAYRFKVVNLAGTPQFPYGSSATDVDADAPISLQMKFNRPMQNNQGFIYVKRKSNDSVIAAINSSSQGAVAIDNTTLPGESIITIPLPLKLENSTEYYVVIDPGTFKDTMGNPYTGLTDKTVWTFLTEEMFDITPPAVVSFTPTNGGTLGQLNGGISIAFNEKVYAGTGNVTIKKLPDNGASSLFCSIPVYTSAVTIDAATGKIVTIKPTDYTCPAFVNGTSYKVEIGNNAFRDATGNYYAGVSGSWTFTAIADTVPPVPTTYSPAVSAVSVPLNTTIFSITFNEEVTIAGSSNGVLFPQANVNSVTNLSLSQDSDKKKVIFTKTGGADLLPSTRYAITVPNGVIKDIAGNSFAGILNPYQWAFDTSVAGAIPTLTKAEMEGSTIVLTYSDQLDTTKVPYASNFYVTVNNVSQPVSNVSITSNQVRVTLQNGVIVGQVVKISYYPDSYSAAKRIQSLQQKEAVSFVSRDVTNTADTTLPRPISGTAAGVIVTLNFNKTLAALANAAAKDQFYINWGGQYVYPSAIAINGSLVVLTLPPVTSTSGNITVNYSPSSYPLRDTAGNPVSAFSGFQVLNPNDTTPPTFTSAIAVGNKITLYYNEALRSNVLPVLSSYSVLVNGTAWSISAVAISNTSVELTLSQSVTNGSAVILSYNPSTNPVADLAGNPAAAINGYQITGVGVNKATLMSAVLNGSVLALNYSAALSNASIPYTSQYSVKADGNYVSLANVSVSGSQVFLTLSSAVTTSQRLTVSYFNSGNSLKDLTGQIADTFTDFLVSNQSTNSGLPDYLESNGSNGYRMNSRAVSTSSSQTASGRTAKKYTVDGDKLTAAFTLLKTASGISTPRITLQVPSTEAGAVVSVPIKSIVDSVGKVSNGIVTVEYDGSTFDFPLNALSYTQLVQASGNNIANAQIVLKIERTTNAALSSLVASQGGQVLGSMIDFSAFVNSNGTEKEITEYEKYVNRSITVNSSGSTTDIAVVRLDVESGDLNYVPTRIESSGSTIKVNFSRKGNSTYAVVKRSNFAFNDMTTHWARADVNTLASKFIVEGTAKLKFDPAKSITRADFAEYIARGMGLTGNRSAASKYKDIGMTGTVAAYIGAVSTAGIVQGDSSGKFRPNDPITREEMATILVRAMKYAGYQTSPSSTALNSFKDKSKISSWAKDGVAISVTAGFIKGNTPTTVNPKANATRAEAAIMIKRFLEYVDFL</sequence>
<feature type="domain" description="SLH" evidence="2">
    <location>
        <begin position="1089"/>
        <end position="1149"/>
    </location>
</feature>
<dbReference type="InterPro" id="IPR032812">
    <property type="entry name" value="SbsA_Ig"/>
</dbReference>
<evidence type="ECO:0000256" key="1">
    <source>
        <dbReference type="ARBA" id="ARBA00022729"/>
    </source>
</evidence>
<evidence type="ECO:0000313" key="3">
    <source>
        <dbReference type="EMBL" id="MFC5401765.1"/>
    </source>
</evidence>
<evidence type="ECO:0000259" key="2">
    <source>
        <dbReference type="PROSITE" id="PS51272"/>
    </source>
</evidence>
<dbReference type="PROSITE" id="PS51272">
    <property type="entry name" value="SLH"/>
    <property type="match status" value="3"/>
</dbReference>
<keyword evidence="1" id="KW-0732">Signal</keyword>
<dbReference type="NCBIfam" id="TIGR02059">
    <property type="entry name" value="swm_rep_I"/>
    <property type="match status" value="4"/>
</dbReference>
<proteinExistence type="predicted"/>
<dbReference type="RefSeq" id="WP_378129632.1">
    <property type="nucleotide sequence ID" value="NZ_JBHSMI010000005.1"/>
</dbReference>
<name>A0ABW0HMZ5_9BACL</name>
<keyword evidence="4" id="KW-1185">Reference proteome</keyword>
<gene>
    <name evidence="3" type="ORF">ACFPOF_03380</name>
</gene>
<dbReference type="Proteomes" id="UP001596113">
    <property type="component" value="Unassembled WGS sequence"/>
</dbReference>
<dbReference type="InterPro" id="IPR011801">
    <property type="entry name" value="Swm_rep_I_cyn"/>
</dbReference>
<dbReference type="Pfam" id="PF00395">
    <property type="entry name" value="SLH"/>
    <property type="match status" value="3"/>
</dbReference>
<dbReference type="Gene3D" id="2.60.40.1220">
    <property type="match status" value="3"/>
</dbReference>
<comment type="caution">
    <text evidence="3">The sequence shown here is derived from an EMBL/GenBank/DDBJ whole genome shotgun (WGS) entry which is preliminary data.</text>
</comment>
<evidence type="ECO:0000313" key="4">
    <source>
        <dbReference type="Proteomes" id="UP001596113"/>
    </source>
</evidence>
<feature type="domain" description="SLH" evidence="2">
    <location>
        <begin position="1150"/>
        <end position="1213"/>
    </location>
</feature>
<dbReference type="Pfam" id="PF13205">
    <property type="entry name" value="Big_5"/>
    <property type="match status" value="3"/>
</dbReference>
<dbReference type="InterPro" id="IPR028059">
    <property type="entry name" value="SWM_rpt"/>
</dbReference>
<dbReference type="InterPro" id="IPR001119">
    <property type="entry name" value="SLH_dom"/>
</dbReference>
<dbReference type="InterPro" id="IPR014755">
    <property type="entry name" value="Cu-Rt/internalin_Ig-like"/>
</dbReference>
<organism evidence="3 4">
    <name type="scientific">Cohnella soli</name>
    <dbReference type="NCBI Taxonomy" id="425005"/>
    <lineage>
        <taxon>Bacteria</taxon>
        <taxon>Bacillati</taxon>
        <taxon>Bacillota</taxon>
        <taxon>Bacilli</taxon>
        <taxon>Bacillales</taxon>
        <taxon>Paenibacillaceae</taxon>
        <taxon>Cohnella</taxon>
    </lineage>
</organism>
<protein>
    <submittedName>
        <fullName evidence="3">SwmB domain-containing protein</fullName>
    </submittedName>
</protein>
<accession>A0ABW0HMZ5</accession>
<dbReference type="EMBL" id="JBHSMI010000005">
    <property type="protein sequence ID" value="MFC5401765.1"/>
    <property type="molecule type" value="Genomic_DNA"/>
</dbReference>
<reference evidence="4" key="1">
    <citation type="journal article" date="2019" name="Int. J. Syst. Evol. Microbiol.">
        <title>The Global Catalogue of Microorganisms (GCM) 10K type strain sequencing project: providing services to taxonomists for standard genome sequencing and annotation.</title>
        <authorList>
            <consortium name="The Broad Institute Genomics Platform"/>
            <consortium name="The Broad Institute Genome Sequencing Center for Infectious Disease"/>
            <person name="Wu L."/>
            <person name="Ma J."/>
        </authorList>
    </citation>
    <scope>NUCLEOTIDE SEQUENCE [LARGE SCALE GENOMIC DNA]</scope>
    <source>
        <strain evidence="4">CGMCC 1.18575</strain>
    </source>
</reference>
<dbReference type="Pfam" id="PF13753">
    <property type="entry name" value="SWM_repeat"/>
    <property type="match status" value="3"/>
</dbReference>